<evidence type="ECO:0000313" key="2">
    <source>
        <dbReference type="EMBL" id="URZ12346.1"/>
    </source>
</evidence>
<dbReference type="KEGG" id="crw:CROST_030680"/>
<dbReference type="STRING" id="84029.CROST_12810"/>
<organism evidence="2 3">
    <name type="scientific">Clostridium felsineum</name>
    <dbReference type="NCBI Taxonomy" id="36839"/>
    <lineage>
        <taxon>Bacteria</taxon>
        <taxon>Bacillati</taxon>
        <taxon>Bacillota</taxon>
        <taxon>Clostridia</taxon>
        <taxon>Eubacteriales</taxon>
        <taxon>Clostridiaceae</taxon>
        <taxon>Clostridium</taxon>
    </lineage>
</organism>
<name>A0A1S8LBU7_9CLOT</name>
<dbReference type="Proteomes" id="UP000190951">
    <property type="component" value="Chromosome"/>
</dbReference>
<accession>A0A1S8LBU7</accession>
<dbReference type="Pfam" id="PF09989">
    <property type="entry name" value="DUF2229"/>
    <property type="match status" value="1"/>
</dbReference>
<reference evidence="2 3" key="1">
    <citation type="submission" date="2022-04" db="EMBL/GenBank/DDBJ databases">
        <title>Genome sequence of C. roseum typestrain.</title>
        <authorList>
            <person name="Poehlein A."/>
            <person name="Schoch T."/>
            <person name="Duerre P."/>
            <person name="Daniel R."/>
        </authorList>
    </citation>
    <scope>NUCLEOTIDE SEQUENCE [LARGE SCALE GENOMIC DNA]</scope>
    <source>
        <strain evidence="2 3">DSM 7320</strain>
    </source>
</reference>
<dbReference type="InterPro" id="IPR018709">
    <property type="entry name" value="CoA_activase_DUF2229"/>
</dbReference>
<dbReference type="Gene3D" id="3.40.50.11900">
    <property type="match status" value="1"/>
</dbReference>
<dbReference type="PANTHER" id="PTHR32329:SF2">
    <property type="entry name" value="BIFUNCTIONAL PROTEIN [INCLUDES 2-HYDROXYACYL-COA DEHYDRATASE (N-TER) AND ITS ACTIVATOR DOMAIN (C_TERM)"/>
    <property type="match status" value="1"/>
</dbReference>
<dbReference type="RefSeq" id="WP_077833039.1">
    <property type="nucleotide sequence ID" value="NZ_CP096983.1"/>
</dbReference>
<sequence>MKITFPNLGNTIYAAKAVFDNLGIDYVLPEASSKKCLELGSLYSSEDICLPFKIMLGAYIDCIKRGADTILLTGSCGPCRFGEYCELQMNLLNKLGHNIDFIVLDRPSAIGKTEFSNRLKKISNESNVSNYKKFKTLYLAYKIINLIDYIEKSARFKAGFELKKGECKRILESCKKSAIKCNTAESMFDILIKYKHMINHVPIDVNKKPLKISIIGEIYTILEPFSNFYIENKLMDLGISTTKTLTPSWWFKDAILSYLKLNSLNLKFNSRKYLPYYIGGHGRECIGEAVIASNSGFDGAVQLFPMGCMPEIVSKSILPTISKDKDFPILSLIIDEMTGDTGYMTRIEAFIDLLERRKDRCII</sequence>
<dbReference type="EMBL" id="CP096983">
    <property type="protein sequence ID" value="URZ12346.1"/>
    <property type="molecule type" value="Genomic_DNA"/>
</dbReference>
<keyword evidence="3" id="KW-1185">Reference proteome</keyword>
<evidence type="ECO:0000259" key="1">
    <source>
        <dbReference type="Pfam" id="PF09989"/>
    </source>
</evidence>
<gene>
    <name evidence="2" type="ORF">CROST_030680</name>
</gene>
<evidence type="ECO:0000313" key="3">
    <source>
        <dbReference type="Proteomes" id="UP000190951"/>
    </source>
</evidence>
<dbReference type="AlphaFoldDB" id="A0A1S8LBU7"/>
<dbReference type="PANTHER" id="PTHR32329">
    <property type="entry name" value="BIFUNCTIONAL PROTEIN [INCLUDES 2-HYDROXYACYL-COA DEHYDRATASE (N-TER) AND ITS ACTIVATOR DOMAIN (C_TERM)-RELATED"/>
    <property type="match status" value="1"/>
</dbReference>
<dbReference type="InterPro" id="IPR051805">
    <property type="entry name" value="Dehydratase_Activator_Redct"/>
</dbReference>
<feature type="domain" description="DUF2229" evidence="1">
    <location>
        <begin position="15"/>
        <end position="241"/>
    </location>
</feature>
<proteinExistence type="predicted"/>
<protein>
    <recommendedName>
        <fullName evidence="1">DUF2229 domain-containing protein</fullName>
    </recommendedName>
</protein>